<protein>
    <submittedName>
        <fullName evidence="1">Uncharacterized protein</fullName>
    </submittedName>
</protein>
<dbReference type="OrthoDB" id="3115230at2759"/>
<keyword evidence="2" id="KW-1185">Reference proteome</keyword>
<name>A0A8H6H787_9AGAR</name>
<evidence type="ECO:0000313" key="2">
    <source>
        <dbReference type="Proteomes" id="UP000521943"/>
    </source>
</evidence>
<proteinExistence type="predicted"/>
<comment type="caution">
    <text evidence="1">The sequence shown here is derived from an EMBL/GenBank/DDBJ whole genome shotgun (WGS) entry which is preliminary data.</text>
</comment>
<dbReference type="Proteomes" id="UP000521943">
    <property type="component" value="Unassembled WGS sequence"/>
</dbReference>
<feature type="non-terminal residue" evidence="1">
    <location>
        <position position="1"/>
    </location>
</feature>
<dbReference type="AlphaFoldDB" id="A0A8H6H787"/>
<gene>
    <name evidence="1" type="ORF">DFP72DRAFT_941878</name>
</gene>
<organism evidence="1 2">
    <name type="scientific">Ephemerocybe angulata</name>
    <dbReference type="NCBI Taxonomy" id="980116"/>
    <lineage>
        <taxon>Eukaryota</taxon>
        <taxon>Fungi</taxon>
        <taxon>Dikarya</taxon>
        <taxon>Basidiomycota</taxon>
        <taxon>Agaricomycotina</taxon>
        <taxon>Agaricomycetes</taxon>
        <taxon>Agaricomycetidae</taxon>
        <taxon>Agaricales</taxon>
        <taxon>Agaricineae</taxon>
        <taxon>Psathyrellaceae</taxon>
        <taxon>Ephemerocybe</taxon>
    </lineage>
</organism>
<reference evidence="1 2" key="1">
    <citation type="submission" date="2020-07" db="EMBL/GenBank/DDBJ databases">
        <title>Comparative genomics of pyrophilous fungi reveals a link between fire events and developmental genes.</title>
        <authorList>
            <consortium name="DOE Joint Genome Institute"/>
            <person name="Steindorff A.S."/>
            <person name="Carver A."/>
            <person name="Calhoun S."/>
            <person name="Stillman K."/>
            <person name="Liu H."/>
            <person name="Lipzen A."/>
            <person name="Pangilinan J."/>
            <person name="Labutti K."/>
            <person name="Bruns T.D."/>
            <person name="Grigoriev I.V."/>
        </authorList>
    </citation>
    <scope>NUCLEOTIDE SEQUENCE [LARGE SCALE GENOMIC DNA]</scope>
    <source>
        <strain evidence="1 2">CBS 144469</strain>
    </source>
</reference>
<sequence>MIPRHSAHEQPNAAAATPLAQVLHPSTALAPNAAAPWLMCRTSQASLRGGKSAPTTSLPLPGELEGSGVGGGHWHGGCSLSGAPLGVSKEDFVPSVSLIVPFYGPTTTNTFGRVIIRLVRVLSPSKVHSTSSVTNTRPWISHRALVKPNNGGIGGGGWVGSVAANVENRGCLSWGGRGWGAYLGLAY</sequence>
<dbReference type="EMBL" id="JACGCI010000221">
    <property type="protein sequence ID" value="KAF6741703.1"/>
    <property type="molecule type" value="Genomic_DNA"/>
</dbReference>
<accession>A0A8H6H787</accession>
<evidence type="ECO:0000313" key="1">
    <source>
        <dbReference type="EMBL" id="KAF6741703.1"/>
    </source>
</evidence>